<accession>A0A087A9I8</accession>
<dbReference type="STRING" id="1437609.BCAL_0694"/>
<reference evidence="3 4" key="1">
    <citation type="submission" date="2014-03" db="EMBL/GenBank/DDBJ databases">
        <title>Genomics of Bifidobacteria.</title>
        <authorList>
            <person name="Ventura M."/>
            <person name="Milani C."/>
            <person name="Lugli G.A."/>
        </authorList>
    </citation>
    <scope>NUCLEOTIDE SEQUENCE [LARGE SCALE GENOMIC DNA]</scope>
    <source>
        <strain evidence="3 4">DSM 23973</strain>
    </source>
</reference>
<evidence type="ECO:0000313" key="4">
    <source>
        <dbReference type="Proteomes" id="UP000029072"/>
    </source>
</evidence>
<evidence type="ECO:0000256" key="2">
    <source>
        <dbReference type="HAMAP-Rule" id="MF_00795"/>
    </source>
</evidence>
<comment type="subcellular location">
    <subcellularLocation>
        <location evidence="2">Cytoplasm</location>
    </subcellularLocation>
</comment>
<dbReference type="Gene3D" id="3.20.20.380">
    <property type="entry name" value="Copper homeostasis (CutC) domain"/>
    <property type="match status" value="1"/>
</dbReference>
<dbReference type="PANTHER" id="PTHR12598:SF0">
    <property type="entry name" value="COPPER HOMEOSTASIS PROTEIN CUTC HOMOLOG"/>
    <property type="match status" value="1"/>
</dbReference>
<evidence type="ECO:0000256" key="1">
    <source>
        <dbReference type="ARBA" id="ARBA00007768"/>
    </source>
</evidence>
<dbReference type="OrthoDB" id="9815677at2"/>
<gene>
    <name evidence="2" type="primary">cutC</name>
    <name evidence="3" type="ORF">BCAL_0694</name>
</gene>
<sequence>MTMIEIAVQDVAGARIAKEEGADRIELCVALGATGGLTPSAGLIAACTAIGVGGDDGGVQALIRPRAGSFVFDDDEKAVQLADVRMAVHAGASGVVVGGLTRDGVIDEPFAAALADAARRAGREAGRDVQLVFHRAFDMVPDRDAALETLIALGYTRVLTSGGAPRVPEGIDALHDLAVRASGRIQIEAGGGLTVESIAATRAAGVDALHMSAKRLVPSEGGPGGGGGAPIEVTDRETVRAAVEAAHR</sequence>
<comment type="caution">
    <text evidence="2">Once thought to be involved in copper homeostasis, experiments in E.coli have shown this is not the case.</text>
</comment>
<dbReference type="InterPro" id="IPR036822">
    <property type="entry name" value="CutC-like_dom_sf"/>
</dbReference>
<dbReference type="Pfam" id="PF03932">
    <property type="entry name" value="CutC"/>
    <property type="match status" value="1"/>
</dbReference>
<dbReference type="GO" id="GO:0005507">
    <property type="term" value="F:copper ion binding"/>
    <property type="evidence" value="ECO:0007669"/>
    <property type="project" value="TreeGrafter"/>
</dbReference>
<dbReference type="SUPFAM" id="SSF110395">
    <property type="entry name" value="CutC-like"/>
    <property type="match status" value="1"/>
</dbReference>
<comment type="caution">
    <text evidence="3">The sequence shown here is derived from an EMBL/GenBank/DDBJ whole genome shotgun (WGS) entry which is preliminary data.</text>
</comment>
<dbReference type="InterPro" id="IPR005627">
    <property type="entry name" value="CutC-like"/>
</dbReference>
<organism evidence="3 4">
    <name type="scientific">Bifidobacterium callitrichos DSM 23973</name>
    <dbReference type="NCBI Taxonomy" id="1437609"/>
    <lineage>
        <taxon>Bacteria</taxon>
        <taxon>Bacillati</taxon>
        <taxon>Actinomycetota</taxon>
        <taxon>Actinomycetes</taxon>
        <taxon>Bifidobacteriales</taxon>
        <taxon>Bifidobacteriaceae</taxon>
        <taxon>Bifidobacterium</taxon>
    </lineage>
</organism>
<dbReference type="HAMAP" id="MF_00795">
    <property type="entry name" value="CutC"/>
    <property type="match status" value="1"/>
</dbReference>
<protein>
    <recommendedName>
        <fullName evidence="2">PF03932 family protein CutC</fullName>
    </recommendedName>
</protein>
<dbReference type="eggNOG" id="COG3142">
    <property type="taxonomic scope" value="Bacteria"/>
</dbReference>
<name>A0A087A9I8_9BIFI</name>
<dbReference type="EMBL" id="JGYS01000005">
    <property type="protein sequence ID" value="KFI55438.1"/>
    <property type="molecule type" value="Genomic_DNA"/>
</dbReference>
<dbReference type="Proteomes" id="UP000029072">
    <property type="component" value="Unassembled WGS sequence"/>
</dbReference>
<keyword evidence="2" id="KW-0963">Cytoplasm</keyword>
<evidence type="ECO:0000313" key="3">
    <source>
        <dbReference type="EMBL" id="KFI55438.1"/>
    </source>
</evidence>
<dbReference type="AlphaFoldDB" id="A0A087A9I8"/>
<proteinExistence type="inferred from homology"/>
<dbReference type="PANTHER" id="PTHR12598">
    <property type="entry name" value="COPPER HOMEOSTASIS PROTEIN CUTC"/>
    <property type="match status" value="1"/>
</dbReference>
<dbReference type="GO" id="GO:0005737">
    <property type="term" value="C:cytoplasm"/>
    <property type="evidence" value="ECO:0007669"/>
    <property type="project" value="UniProtKB-SubCell"/>
</dbReference>
<comment type="similarity">
    <text evidence="1 2">Belongs to the CutC family.</text>
</comment>
<dbReference type="RefSeq" id="WP_043167023.1">
    <property type="nucleotide sequence ID" value="NZ_JDUV01000019.1"/>
</dbReference>